<dbReference type="Pfam" id="PF05938">
    <property type="entry name" value="Self-incomp_S1"/>
    <property type="match status" value="2"/>
</dbReference>
<dbReference type="Proteomes" id="UP000289738">
    <property type="component" value="Chromosome A04"/>
</dbReference>
<proteinExistence type="inferred from homology"/>
<evidence type="ECO:0000256" key="6">
    <source>
        <dbReference type="RuleBase" id="RU367044"/>
    </source>
</evidence>
<dbReference type="GO" id="GO:0060320">
    <property type="term" value="P:rejection of self pollen"/>
    <property type="evidence" value="ECO:0007669"/>
    <property type="project" value="UniProtKB-KW"/>
</dbReference>
<accession>A0A445DD85</accession>
<protein>
    <recommendedName>
        <fullName evidence="6">S-protein homolog</fullName>
    </recommendedName>
</protein>
<evidence type="ECO:0000313" key="7">
    <source>
        <dbReference type="EMBL" id="RYR61131.1"/>
    </source>
</evidence>
<comment type="similarity">
    <text evidence="2 6">Belongs to the plant self-incompatibility (S1) protein family.</text>
</comment>
<evidence type="ECO:0000313" key="8">
    <source>
        <dbReference type="Proteomes" id="UP000289738"/>
    </source>
</evidence>
<evidence type="ECO:0000256" key="1">
    <source>
        <dbReference type="ARBA" id="ARBA00004613"/>
    </source>
</evidence>
<evidence type="ECO:0000256" key="4">
    <source>
        <dbReference type="ARBA" id="ARBA00022525"/>
    </source>
</evidence>
<evidence type="ECO:0000256" key="2">
    <source>
        <dbReference type="ARBA" id="ARBA00005581"/>
    </source>
</evidence>
<keyword evidence="4 6" id="KW-0964">Secreted</keyword>
<keyword evidence="3 6" id="KW-0713">Self-incompatibility</keyword>
<dbReference type="PANTHER" id="PTHR31232">
    <property type="match status" value="1"/>
</dbReference>
<evidence type="ECO:0000256" key="5">
    <source>
        <dbReference type="ARBA" id="ARBA00022729"/>
    </source>
</evidence>
<organism evidence="7 8">
    <name type="scientific">Arachis hypogaea</name>
    <name type="common">Peanut</name>
    <dbReference type="NCBI Taxonomy" id="3818"/>
    <lineage>
        <taxon>Eukaryota</taxon>
        <taxon>Viridiplantae</taxon>
        <taxon>Streptophyta</taxon>
        <taxon>Embryophyta</taxon>
        <taxon>Tracheophyta</taxon>
        <taxon>Spermatophyta</taxon>
        <taxon>Magnoliopsida</taxon>
        <taxon>eudicotyledons</taxon>
        <taxon>Gunneridae</taxon>
        <taxon>Pentapetalae</taxon>
        <taxon>rosids</taxon>
        <taxon>fabids</taxon>
        <taxon>Fabales</taxon>
        <taxon>Fabaceae</taxon>
        <taxon>Papilionoideae</taxon>
        <taxon>50 kb inversion clade</taxon>
        <taxon>dalbergioids sensu lato</taxon>
        <taxon>Dalbergieae</taxon>
        <taxon>Pterocarpus clade</taxon>
        <taxon>Arachis</taxon>
    </lineage>
</organism>
<keyword evidence="8" id="KW-1185">Reference proteome</keyword>
<dbReference type="PANTHER" id="PTHR31232:SF43">
    <property type="entry name" value="S-PROTEIN HOMOLOG 29-RELATED"/>
    <property type="match status" value="1"/>
</dbReference>
<dbReference type="EMBL" id="SDMP01000004">
    <property type="protein sequence ID" value="RYR61131.1"/>
    <property type="molecule type" value="Genomic_DNA"/>
</dbReference>
<feature type="signal peptide" evidence="6">
    <location>
        <begin position="1"/>
        <end position="24"/>
    </location>
</feature>
<comment type="subcellular location">
    <subcellularLocation>
        <location evidence="1 6">Secreted</location>
    </subcellularLocation>
</comment>
<evidence type="ECO:0000256" key="3">
    <source>
        <dbReference type="ARBA" id="ARBA00022471"/>
    </source>
</evidence>
<keyword evidence="5 6" id="KW-0732">Signal</keyword>
<reference evidence="7 8" key="1">
    <citation type="submission" date="2019-01" db="EMBL/GenBank/DDBJ databases">
        <title>Sequencing of cultivated peanut Arachis hypogaea provides insights into genome evolution and oil improvement.</title>
        <authorList>
            <person name="Chen X."/>
        </authorList>
    </citation>
    <scope>NUCLEOTIDE SEQUENCE [LARGE SCALE GENOMIC DNA]</scope>
    <source>
        <strain evidence="8">cv. Fuhuasheng</strain>
        <tissue evidence="7">Leaves</tissue>
    </source>
</reference>
<feature type="chain" id="PRO_5025098101" description="S-protein homolog" evidence="6">
    <location>
        <begin position="25"/>
        <end position="243"/>
    </location>
</feature>
<dbReference type="InterPro" id="IPR010264">
    <property type="entry name" value="Self-incomp_S1"/>
</dbReference>
<comment type="caution">
    <text evidence="7">The sequence shown here is derived from an EMBL/GenBank/DDBJ whole genome shotgun (WGS) entry which is preliminary data.</text>
</comment>
<name>A0A445DD85_ARAHY</name>
<dbReference type="GO" id="GO:0005576">
    <property type="term" value="C:extracellular region"/>
    <property type="evidence" value="ECO:0007669"/>
    <property type="project" value="UniProtKB-SubCell"/>
</dbReference>
<gene>
    <name evidence="7" type="ORF">Ahy_A04g018260</name>
</gene>
<sequence>MAHLARTISVLWLLFITTMVPCFGSDLAVSPETSVAIQNLLEDQENLTVHCKAGDHDVGVHTLKPGENFSYHLRPNITGNTIFNCSFAWNHGICRRFDIYEHDEDNMFTNIKWQIYRDGPCMQHLFNNSNYTFLKIENALESNDDLKVHFKSKDTDIGENYLKPHESFESHFRPNVWGCTLFYCWYSWKGGCYWFEIYSDTRDNARHCVEVCAWQIKKKGPCLYIPKDKKSRCYDWNAKPGPL</sequence>
<dbReference type="AlphaFoldDB" id="A0A445DD85"/>